<dbReference type="GO" id="GO:0006730">
    <property type="term" value="P:one-carbon metabolic process"/>
    <property type="evidence" value="ECO:0007669"/>
    <property type="project" value="UniProtKB-KW"/>
</dbReference>
<dbReference type="EMBL" id="CAMXCT010000001">
    <property type="protein sequence ID" value="CAI3971702.1"/>
    <property type="molecule type" value="Genomic_DNA"/>
</dbReference>
<dbReference type="AlphaFoldDB" id="A0A9P1BE61"/>
<comment type="similarity">
    <text evidence="3">Belongs to the GTP cyclohydrolase I family.</text>
</comment>
<evidence type="ECO:0000259" key="9">
    <source>
        <dbReference type="PROSITE" id="PS51787"/>
    </source>
</evidence>
<protein>
    <recommendedName>
        <fullName evidence="5">GTP cyclohydrolase 1</fullName>
        <ecNumber evidence="4">3.5.4.16</ecNumber>
    </recommendedName>
    <alternativeName>
        <fullName evidence="8">GTP cyclohydrolase I</fullName>
    </alternativeName>
</protein>
<dbReference type="HAMAP" id="MF_00223">
    <property type="entry name" value="FolE"/>
    <property type="match status" value="1"/>
</dbReference>
<evidence type="ECO:0000313" key="12">
    <source>
        <dbReference type="Proteomes" id="UP001152797"/>
    </source>
</evidence>
<comment type="catalytic activity">
    <reaction evidence="1">
        <text>GTP + H2O = 7,8-dihydroneopterin 3'-triphosphate + formate + H(+)</text>
        <dbReference type="Rhea" id="RHEA:17473"/>
        <dbReference type="ChEBI" id="CHEBI:15377"/>
        <dbReference type="ChEBI" id="CHEBI:15378"/>
        <dbReference type="ChEBI" id="CHEBI:15740"/>
        <dbReference type="ChEBI" id="CHEBI:37565"/>
        <dbReference type="ChEBI" id="CHEBI:58462"/>
        <dbReference type="EC" id="3.5.4.16"/>
    </reaction>
</comment>
<dbReference type="EMBL" id="CAMXCT020000001">
    <property type="protein sequence ID" value="CAL1125077.1"/>
    <property type="molecule type" value="Genomic_DNA"/>
</dbReference>
<sequence>MGTPNDFSFDPASFSGQARLFPVPNLVMFPHVLQPLHIFESRYREMTQDALNGDRLIAMAVLQPGWEAEYESRPALYPVACLGQIVQSQQLEDGRYHLLLQGLGRVALGEELNPPRAFRVAKAELRGDYCLPEGATHRRELKRELLDSVRHSVPEVVKQHVQVEEMLGAETALGVLADLLAYSLPIPLSLKTRILCEFNIDRRIELYALGVLALTGTQLNDQVHRYMTSRNDSALSNGGGCADDDLETAGDKPLGSGVDHARIERAVREILAAVGEDPDREGLLETPARVARMYAELFSGLHEDPRIHLQKFFTEKYDEVVLVRDISFNSMCEHHMLPFMGKAHIGYVPDGKVIGLSKLARVVDVVARRPQVQERMTETVADLLVEELQVKGVAVVIEATHSCMTIRGIRKPGSLCVTSAMRGLFRSNLSSRSEVMTLIYGGNR</sequence>
<dbReference type="PANTHER" id="PTHR11109:SF7">
    <property type="entry name" value="GTP CYCLOHYDROLASE 1"/>
    <property type="match status" value="1"/>
</dbReference>
<dbReference type="InterPro" id="IPR043134">
    <property type="entry name" value="GTP-CH-I_N"/>
</dbReference>
<dbReference type="InterPro" id="IPR003111">
    <property type="entry name" value="Lon_prtase_N"/>
</dbReference>
<evidence type="ECO:0000256" key="3">
    <source>
        <dbReference type="ARBA" id="ARBA00008085"/>
    </source>
</evidence>
<dbReference type="NCBIfam" id="NF006825">
    <property type="entry name" value="PRK09347.1-2"/>
    <property type="match status" value="1"/>
</dbReference>
<dbReference type="Gene3D" id="2.30.130.40">
    <property type="entry name" value="LON domain-like"/>
    <property type="match status" value="1"/>
</dbReference>
<dbReference type="Proteomes" id="UP001152797">
    <property type="component" value="Unassembled WGS sequence"/>
</dbReference>
<keyword evidence="12" id="KW-1185">Reference proteome</keyword>
<dbReference type="InterPro" id="IPR001474">
    <property type="entry name" value="GTP_CycHdrlase_I"/>
</dbReference>
<comment type="pathway">
    <text evidence="2">Cofactor biosynthesis; 7,8-dihydroneopterin triphosphate biosynthesis; 7,8-dihydroneopterin triphosphate from GTP: step 1/1.</text>
</comment>
<dbReference type="PROSITE" id="PS00860">
    <property type="entry name" value="GTP_CYCLOHYDROL_1_2"/>
    <property type="match status" value="1"/>
</dbReference>
<dbReference type="PROSITE" id="PS00859">
    <property type="entry name" value="GTP_CYCLOHYDROL_1_1"/>
    <property type="match status" value="1"/>
</dbReference>
<reference evidence="11 12" key="2">
    <citation type="submission" date="2024-05" db="EMBL/GenBank/DDBJ databases">
        <authorList>
            <person name="Chen Y."/>
            <person name="Shah S."/>
            <person name="Dougan E. K."/>
            <person name="Thang M."/>
            <person name="Chan C."/>
        </authorList>
    </citation>
    <scope>NUCLEOTIDE SEQUENCE [LARGE SCALE GENOMIC DNA]</scope>
</reference>
<dbReference type="GO" id="GO:0003934">
    <property type="term" value="F:GTP cyclohydrolase I activity"/>
    <property type="evidence" value="ECO:0007669"/>
    <property type="project" value="UniProtKB-EC"/>
</dbReference>
<evidence type="ECO:0000256" key="4">
    <source>
        <dbReference type="ARBA" id="ARBA00012715"/>
    </source>
</evidence>
<name>A0A9P1BE61_9DINO</name>
<keyword evidence="7" id="KW-0378">Hydrolase</keyword>
<evidence type="ECO:0000256" key="6">
    <source>
        <dbReference type="ARBA" id="ARBA00022563"/>
    </source>
</evidence>
<dbReference type="FunFam" id="1.10.286.10:FF:000001">
    <property type="entry name" value="GTP cyclohydrolase 1"/>
    <property type="match status" value="1"/>
</dbReference>
<dbReference type="Pfam" id="PF01227">
    <property type="entry name" value="GTP_cyclohydroI"/>
    <property type="match status" value="1"/>
</dbReference>
<dbReference type="Gene3D" id="3.30.1130.10">
    <property type="match status" value="1"/>
</dbReference>
<evidence type="ECO:0000256" key="8">
    <source>
        <dbReference type="ARBA" id="ARBA00030854"/>
    </source>
</evidence>
<dbReference type="GO" id="GO:0008270">
    <property type="term" value="F:zinc ion binding"/>
    <property type="evidence" value="ECO:0007669"/>
    <property type="project" value="TreeGrafter"/>
</dbReference>
<dbReference type="InterPro" id="IPR018234">
    <property type="entry name" value="GTP_CycHdrlase_I_CS"/>
</dbReference>
<feature type="domain" description="Lon N-terminal" evidence="9">
    <location>
        <begin position="18"/>
        <end position="215"/>
    </location>
</feature>
<evidence type="ECO:0000313" key="10">
    <source>
        <dbReference type="EMBL" id="CAI3971702.1"/>
    </source>
</evidence>
<dbReference type="SUPFAM" id="SSF55620">
    <property type="entry name" value="Tetrahydrobiopterin biosynthesis enzymes-like"/>
    <property type="match status" value="1"/>
</dbReference>
<evidence type="ECO:0000256" key="7">
    <source>
        <dbReference type="ARBA" id="ARBA00022801"/>
    </source>
</evidence>
<dbReference type="PROSITE" id="PS51787">
    <property type="entry name" value="LON_N"/>
    <property type="match status" value="1"/>
</dbReference>
<gene>
    <name evidence="10" type="ORF">C1SCF055_LOCUS292</name>
</gene>
<evidence type="ECO:0000256" key="5">
    <source>
        <dbReference type="ARBA" id="ARBA00017272"/>
    </source>
</evidence>
<dbReference type="Pfam" id="PF02190">
    <property type="entry name" value="LON_substr_bdg"/>
    <property type="match status" value="1"/>
</dbReference>
<dbReference type="InterPro" id="IPR015947">
    <property type="entry name" value="PUA-like_sf"/>
</dbReference>
<dbReference type="PANTHER" id="PTHR11109">
    <property type="entry name" value="GTP CYCLOHYDROLASE I"/>
    <property type="match status" value="1"/>
</dbReference>
<dbReference type="NCBIfam" id="NF006826">
    <property type="entry name" value="PRK09347.1-3"/>
    <property type="match status" value="1"/>
</dbReference>
<evidence type="ECO:0000256" key="2">
    <source>
        <dbReference type="ARBA" id="ARBA00005080"/>
    </source>
</evidence>
<dbReference type="SMART" id="SM00464">
    <property type="entry name" value="LON"/>
    <property type="match status" value="1"/>
</dbReference>
<dbReference type="InterPro" id="IPR046336">
    <property type="entry name" value="Lon_prtase_N_sf"/>
</dbReference>
<dbReference type="NCBIfam" id="TIGR00063">
    <property type="entry name" value="folE"/>
    <property type="match status" value="1"/>
</dbReference>
<dbReference type="InterPro" id="IPR043133">
    <property type="entry name" value="GTP-CH-I_C/QueF"/>
</dbReference>
<reference evidence="10" key="1">
    <citation type="submission" date="2022-10" db="EMBL/GenBank/DDBJ databases">
        <authorList>
            <person name="Chen Y."/>
            <person name="Dougan E. K."/>
            <person name="Chan C."/>
            <person name="Rhodes N."/>
            <person name="Thang M."/>
        </authorList>
    </citation>
    <scope>NUCLEOTIDE SEQUENCE</scope>
</reference>
<evidence type="ECO:0000313" key="11">
    <source>
        <dbReference type="EMBL" id="CAL4759014.1"/>
    </source>
</evidence>
<organism evidence="10">
    <name type="scientific">Cladocopium goreaui</name>
    <dbReference type="NCBI Taxonomy" id="2562237"/>
    <lineage>
        <taxon>Eukaryota</taxon>
        <taxon>Sar</taxon>
        <taxon>Alveolata</taxon>
        <taxon>Dinophyceae</taxon>
        <taxon>Suessiales</taxon>
        <taxon>Symbiodiniaceae</taxon>
        <taxon>Cladocopium</taxon>
    </lineage>
</organism>
<dbReference type="OrthoDB" id="4966at2759"/>
<comment type="caution">
    <text evidence="10">The sequence shown here is derived from an EMBL/GenBank/DDBJ whole genome shotgun (WGS) entry which is preliminary data.</text>
</comment>
<dbReference type="GO" id="GO:0046654">
    <property type="term" value="P:tetrahydrofolate biosynthetic process"/>
    <property type="evidence" value="ECO:0007669"/>
    <property type="project" value="InterPro"/>
</dbReference>
<dbReference type="EC" id="3.5.4.16" evidence="4"/>
<dbReference type="EMBL" id="CAMXCT030000001">
    <property type="protein sequence ID" value="CAL4759014.1"/>
    <property type="molecule type" value="Genomic_DNA"/>
</dbReference>
<dbReference type="SUPFAM" id="SSF88697">
    <property type="entry name" value="PUA domain-like"/>
    <property type="match status" value="1"/>
</dbReference>
<dbReference type="GO" id="GO:0005737">
    <property type="term" value="C:cytoplasm"/>
    <property type="evidence" value="ECO:0007669"/>
    <property type="project" value="TreeGrafter"/>
</dbReference>
<keyword evidence="6" id="KW-0554">One-carbon metabolism</keyword>
<evidence type="ECO:0000256" key="1">
    <source>
        <dbReference type="ARBA" id="ARBA00001052"/>
    </source>
</evidence>
<proteinExistence type="inferred from homology"/>
<dbReference type="GO" id="GO:0005525">
    <property type="term" value="F:GTP binding"/>
    <property type="evidence" value="ECO:0007669"/>
    <property type="project" value="TreeGrafter"/>
</dbReference>
<accession>A0A9P1BE61</accession>
<dbReference type="InterPro" id="IPR020602">
    <property type="entry name" value="GTP_CycHdrlase_I_dom"/>
</dbReference>
<dbReference type="Gene3D" id="1.10.286.10">
    <property type="match status" value="1"/>
</dbReference>
<dbReference type="FunFam" id="3.30.1130.10:FF:000001">
    <property type="entry name" value="GTP cyclohydrolase 1"/>
    <property type="match status" value="1"/>
</dbReference>
<dbReference type="GO" id="GO:0006729">
    <property type="term" value="P:tetrahydrobiopterin biosynthetic process"/>
    <property type="evidence" value="ECO:0007669"/>
    <property type="project" value="TreeGrafter"/>
</dbReference>